<dbReference type="PANTHER" id="PTHR43639">
    <property type="entry name" value="OXIDOREDUCTASE, SHORT-CHAIN DEHYDROGENASE/REDUCTASE FAMILY (AFU_ORTHOLOGUE AFUA_5G02870)"/>
    <property type="match status" value="1"/>
</dbReference>
<keyword evidence="2 3" id="KW-0560">Oxidoreductase</keyword>
<gene>
    <name evidence="3" type="ORF">AVDCRST_MAG30-4068</name>
</gene>
<comment type="similarity">
    <text evidence="1">Belongs to the short-chain dehydrogenases/reductases (SDR) family.</text>
</comment>
<dbReference type="InterPro" id="IPR002347">
    <property type="entry name" value="SDR_fam"/>
</dbReference>
<dbReference type="AlphaFoldDB" id="A0A6J4TXE3"/>
<evidence type="ECO:0000256" key="2">
    <source>
        <dbReference type="ARBA" id="ARBA00023002"/>
    </source>
</evidence>
<reference evidence="3" key="1">
    <citation type="submission" date="2020-02" db="EMBL/GenBank/DDBJ databases">
        <authorList>
            <person name="Meier V. D."/>
        </authorList>
    </citation>
    <scope>NUCLEOTIDE SEQUENCE</scope>
    <source>
        <strain evidence="3">AVDCRST_MAG30</strain>
    </source>
</reference>
<dbReference type="PROSITE" id="PS00061">
    <property type="entry name" value="ADH_SHORT"/>
    <property type="match status" value="1"/>
</dbReference>
<dbReference type="PANTHER" id="PTHR43639:SF1">
    <property type="entry name" value="SHORT-CHAIN DEHYDROGENASE_REDUCTASE FAMILY PROTEIN"/>
    <property type="match status" value="1"/>
</dbReference>
<organism evidence="3">
    <name type="scientific">uncultured Solirubrobacteraceae bacterium</name>
    <dbReference type="NCBI Taxonomy" id="1162706"/>
    <lineage>
        <taxon>Bacteria</taxon>
        <taxon>Bacillati</taxon>
        <taxon>Actinomycetota</taxon>
        <taxon>Thermoleophilia</taxon>
        <taxon>Solirubrobacterales</taxon>
        <taxon>Solirubrobacteraceae</taxon>
        <taxon>environmental samples</taxon>
    </lineage>
</organism>
<proteinExistence type="inferred from homology"/>
<dbReference type="InterPro" id="IPR020904">
    <property type="entry name" value="Sc_DH/Rdtase_CS"/>
</dbReference>
<dbReference type="InterPro" id="IPR036291">
    <property type="entry name" value="NAD(P)-bd_dom_sf"/>
</dbReference>
<name>A0A6J4TXE3_9ACTN</name>
<dbReference type="PRINTS" id="PR00080">
    <property type="entry name" value="SDRFAMILY"/>
</dbReference>
<evidence type="ECO:0000256" key="1">
    <source>
        <dbReference type="ARBA" id="ARBA00006484"/>
    </source>
</evidence>
<dbReference type="GO" id="GO:0004316">
    <property type="term" value="F:3-oxoacyl-[acyl-carrier-protein] reductase (NADPH) activity"/>
    <property type="evidence" value="ECO:0007669"/>
    <property type="project" value="UniProtKB-EC"/>
</dbReference>
<dbReference type="SUPFAM" id="SSF51735">
    <property type="entry name" value="NAD(P)-binding Rossmann-fold domains"/>
    <property type="match status" value="1"/>
</dbReference>
<protein>
    <submittedName>
        <fullName evidence="3">3-oxoacyl-[acyl-carrier protein] reductase</fullName>
        <ecNumber evidence="3">1.1.1.100</ecNumber>
    </submittedName>
</protein>
<dbReference type="Pfam" id="PF13561">
    <property type="entry name" value="adh_short_C2"/>
    <property type="match status" value="1"/>
</dbReference>
<accession>A0A6J4TXE3</accession>
<evidence type="ECO:0000313" key="3">
    <source>
        <dbReference type="EMBL" id="CAA9534275.1"/>
    </source>
</evidence>
<dbReference type="EMBL" id="CADCVS010000532">
    <property type="protein sequence ID" value="CAA9534275.1"/>
    <property type="molecule type" value="Genomic_DNA"/>
</dbReference>
<dbReference type="PRINTS" id="PR00081">
    <property type="entry name" value="GDHRDH"/>
</dbReference>
<dbReference type="FunFam" id="3.40.50.720:FF:000084">
    <property type="entry name" value="Short-chain dehydrogenase reductase"/>
    <property type="match status" value="1"/>
</dbReference>
<dbReference type="Gene3D" id="3.40.50.720">
    <property type="entry name" value="NAD(P)-binding Rossmann-like Domain"/>
    <property type="match status" value="1"/>
</dbReference>
<dbReference type="EC" id="1.1.1.100" evidence="3"/>
<sequence length="248" mass="25508">MKVSSTKTAIITGGTKGVGRGIADRFAGLGMNLVVAYDRDDAAAQAAAEELQRGGATVLLVKADITERAQVEALFSRALAEFGQIDVVMANAGVEVIDRTFADLEEARMDRVVDLNVKGTFFTLQQAARHVADGGRIVVTASTIALYPPEKAGVYAATKAATRTMVEVLAKELGPRRVTVNSLAPGMVKAAGVFTGIPADLEAQAVGATPLGRMVVPADVGGAAAFLVSDDAAMITGQHLGITGGAVQ</sequence>